<evidence type="ECO:0000256" key="1">
    <source>
        <dbReference type="ARBA" id="ARBA00022801"/>
    </source>
</evidence>
<dbReference type="STRING" id="551991.SAMN05192529_1426"/>
<dbReference type="PANTHER" id="PTHR22901:SF0">
    <property type="entry name" value="SIALATE O-ACETYLESTERASE"/>
    <property type="match status" value="1"/>
</dbReference>
<evidence type="ECO:0000313" key="3">
    <source>
        <dbReference type="EMBL" id="SEA66608.1"/>
    </source>
</evidence>
<keyword evidence="4" id="KW-1185">Reference proteome</keyword>
<keyword evidence="1" id="KW-0378">Hydrolase</keyword>
<protein>
    <submittedName>
        <fullName evidence="3">Sialate O-acetylesterase</fullName>
    </submittedName>
</protein>
<dbReference type="AlphaFoldDB" id="A0A1H4D1Y7"/>
<organism evidence="3 4">
    <name type="scientific">Arachidicoccus rhizosphaerae</name>
    <dbReference type="NCBI Taxonomy" id="551991"/>
    <lineage>
        <taxon>Bacteria</taxon>
        <taxon>Pseudomonadati</taxon>
        <taxon>Bacteroidota</taxon>
        <taxon>Chitinophagia</taxon>
        <taxon>Chitinophagales</taxon>
        <taxon>Chitinophagaceae</taxon>
        <taxon>Arachidicoccus</taxon>
    </lineage>
</organism>
<dbReference type="Proteomes" id="UP000199041">
    <property type="component" value="Unassembled WGS sequence"/>
</dbReference>
<dbReference type="GO" id="GO:0005975">
    <property type="term" value="P:carbohydrate metabolic process"/>
    <property type="evidence" value="ECO:0007669"/>
    <property type="project" value="TreeGrafter"/>
</dbReference>
<proteinExistence type="predicted"/>
<dbReference type="InterPro" id="IPR005181">
    <property type="entry name" value="SASA"/>
</dbReference>
<dbReference type="EMBL" id="FNQY01000042">
    <property type="protein sequence ID" value="SEA66608.1"/>
    <property type="molecule type" value="Genomic_DNA"/>
</dbReference>
<dbReference type="Gene3D" id="3.40.50.1110">
    <property type="entry name" value="SGNH hydrolase"/>
    <property type="match status" value="1"/>
</dbReference>
<evidence type="ECO:0000313" key="4">
    <source>
        <dbReference type="Proteomes" id="UP000199041"/>
    </source>
</evidence>
<accession>A0A1H4D1Y7</accession>
<name>A0A1H4D1Y7_9BACT</name>
<gene>
    <name evidence="3" type="ORF">SAMN05192529_1426</name>
</gene>
<dbReference type="InterPro" id="IPR039329">
    <property type="entry name" value="SIAE"/>
</dbReference>
<sequence length="547" mass="61405">MSKIMYSACQLPGVNMPLLCIGSSRTEAHNALQNWALIKYRIRILMVLLALLQSVAGRSTCLTPVMEDTAHQLLAFSTVLQDHMVIQQNKPFTVWGRAEKFAKVLIEADWMVDGQKAWVAVRADADGRFRGILAVPKATAHDYRPHQLKISSHNETRTIKDLLIGDLWFLSGQSNMQFAVHEMLDSTEIINNANAHIRLLNVALNFSATPMEDIQGNWQICTPVSVRDFSAVGYSFGNHLQQRLDIPVGLIFSGIGASTVQAFVPEKALAADAVLNKTYLTPYVQDPKSRQEITAGFSFEKVTRPFLLYNALIHPFIPLSIKGFCWYQGETNYKDRAAFARATITLIKSWRAAFKQGCLPFEFVQIAPYAHEKLDSTLTGDAYFREVQASVRYLNNTYMALTLDVGNPSNLHPKNKRPVGERLAAIALNRTYNQLQVPYLGPQFQYVAFNHHKAIIHFEPETVSSGLMTHDGRPPRDFYLAGSDSVFYPAQAVIVGNTVELMAPKVATPLFVRYAFYNYPVTNLQNKAGLPAESFRTDNFLEKKADY</sequence>
<dbReference type="InterPro" id="IPR036514">
    <property type="entry name" value="SGNH_hydro_sf"/>
</dbReference>
<reference evidence="3 4" key="1">
    <citation type="submission" date="2016-10" db="EMBL/GenBank/DDBJ databases">
        <authorList>
            <person name="de Groot N.N."/>
        </authorList>
    </citation>
    <scope>NUCLEOTIDE SEQUENCE [LARGE SCALE GENOMIC DNA]</scope>
    <source>
        <strain evidence="3 4">Vu-144</strain>
    </source>
</reference>
<feature type="domain" description="Sialate O-acetylesterase" evidence="2">
    <location>
        <begin position="320"/>
        <end position="425"/>
    </location>
</feature>
<dbReference type="Pfam" id="PF03629">
    <property type="entry name" value="SASA"/>
    <property type="match status" value="1"/>
</dbReference>
<dbReference type="SUPFAM" id="SSF52266">
    <property type="entry name" value="SGNH hydrolase"/>
    <property type="match status" value="1"/>
</dbReference>
<dbReference type="PANTHER" id="PTHR22901">
    <property type="entry name" value="SIALATE O-ACETYLESTERASE"/>
    <property type="match status" value="1"/>
</dbReference>
<dbReference type="GO" id="GO:0001681">
    <property type="term" value="F:sialate O-acetylesterase activity"/>
    <property type="evidence" value="ECO:0007669"/>
    <property type="project" value="InterPro"/>
</dbReference>
<evidence type="ECO:0000259" key="2">
    <source>
        <dbReference type="Pfam" id="PF03629"/>
    </source>
</evidence>